<feature type="coiled-coil region" evidence="3">
    <location>
        <begin position="12"/>
        <end position="39"/>
    </location>
</feature>
<feature type="region of interest" description="Disordered" evidence="4">
    <location>
        <begin position="249"/>
        <end position="303"/>
    </location>
</feature>
<evidence type="ECO:0000259" key="5">
    <source>
        <dbReference type="PROSITE" id="PS51668"/>
    </source>
</evidence>
<dbReference type="InterPro" id="IPR023370">
    <property type="entry name" value="TrmO-like_N"/>
</dbReference>
<dbReference type="Pfam" id="PF01980">
    <property type="entry name" value="TrmO_N"/>
    <property type="match status" value="1"/>
</dbReference>
<dbReference type="InterPro" id="IPR040372">
    <property type="entry name" value="YaeB-like"/>
</dbReference>
<evidence type="ECO:0000313" key="6">
    <source>
        <dbReference type="Proteomes" id="UP000695000"/>
    </source>
</evidence>
<dbReference type="Gene3D" id="3.30.2310.10">
    <property type="entry name" value="YaeB-like"/>
    <property type="match status" value="1"/>
</dbReference>
<dbReference type="GeneID" id="108566120"/>
<dbReference type="InterPro" id="IPR036413">
    <property type="entry name" value="YaeB-like_sf"/>
</dbReference>
<evidence type="ECO:0000256" key="2">
    <source>
        <dbReference type="ARBA" id="ARBA00033753"/>
    </source>
</evidence>
<accession>A0ABM1N3D1</accession>
<dbReference type="InterPro" id="IPR036414">
    <property type="entry name" value="YaeB_N_sf"/>
</dbReference>
<proteinExistence type="inferred from homology"/>
<evidence type="ECO:0000313" key="7">
    <source>
        <dbReference type="RefSeq" id="XP_017781331.1"/>
    </source>
</evidence>
<evidence type="ECO:0000256" key="4">
    <source>
        <dbReference type="SAM" id="MobiDB-lite"/>
    </source>
</evidence>
<organism evidence="6 7">
    <name type="scientific">Nicrophorus vespilloides</name>
    <name type="common">Boreal carrion beetle</name>
    <dbReference type="NCBI Taxonomy" id="110193"/>
    <lineage>
        <taxon>Eukaryota</taxon>
        <taxon>Metazoa</taxon>
        <taxon>Ecdysozoa</taxon>
        <taxon>Arthropoda</taxon>
        <taxon>Hexapoda</taxon>
        <taxon>Insecta</taxon>
        <taxon>Pterygota</taxon>
        <taxon>Neoptera</taxon>
        <taxon>Endopterygota</taxon>
        <taxon>Coleoptera</taxon>
        <taxon>Polyphaga</taxon>
        <taxon>Staphyliniformia</taxon>
        <taxon>Silphidae</taxon>
        <taxon>Nicrophorinae</taxon>
        <taxon>Nicrophorus</taxon>
    </lineage>
</organism>
<name>A0ABM1N3D1_NICVS</name>
<dbReference type="CDD" id="cd09281">
    <property type="entry name" value="UPF0066"/>
    <property type="match status" value="1"/>
</dbReference>
<dbReference type="NCBIfam" id="TIGR00104">
    <property type="entry name" value="tRNA_TsaA"/>
    <property type="match status" value="1"/>
</dbReference>
<feature type="domain" description="TsaA-like" evidence="5">
    <location>
        <begin position="82"/>
        <end position="220"/>
    </location>
</feature>
<keyword evidence="6" id="KW-1185">Reference proteome</keyword>
<keyword evidence="3" id="KW-0175">Coiled coil</keyword>
<keyword evidence="1" id="KW-0949">S-adenosyl-L-methionine</keyword>
<sequence length="411" mass="46529">MMAASMDPEKHIECLMSQLKTARSEINNLRQQIKSLTHAHRKDCEEIQRKLTNWKCTDCLSRENHGQGTSTANKDEDADLSLKYIGKVYTQFPEKRATPRQPGICPDLIAKLTLNNDILTNPEHALEGLHEYSHMWILFHFHRNDSTHVRAKVAPPRLNGLRTGVFATRSPHRPCPIGLSLVEISCIVDNTIFFTGVDMVDGTPVLDIKPYIPQYDNPHAGFPSDNTPIYQTNDVSDQEDLEEENVRIMDGDENGGHYDGNTSIQNSSVEESFYNRSNSRIGEREAPDGEEGEEPPSRSINATDRAMAATTTSNMSVRVPNWIDQPRSPQPKVLFKDSVLAQFNAYSNAEAEEKIRTIRQILKEDPRSVYLRSRLGSNCYVFRIASLYVSCKFNDEQHTVTVFKISEMSDP</sequence>
<dbReference type="Gene3D" id="2.40.30.70">
    <property type="entry name" value="YaeB-like"/>
    <property type="match status" value="1"/>
</dbReference>
<feature type="compositionally biased region" description="Polar residues" evidence="4">
    <location>
        <begin position="260"/>
        <end position="280"/>
    </location>
</feature>
<protein>
    <submittedName>
        <fullName evidence="7">tRNA (Adenine(37)-N6)-methyltransferase-like</fullName>
    </submittedName>
</protein>
<dbReference type="PANTHER" id="PTHR12818:SF0">
    <property type="entry name" value="TRNA (ADENINE(37)-N6)-METHYLTRANSFERASE"/>
    <property type="match status" value="1"/>
</dbReference>
<evidence type="ECO:0000256" key="1">
    <source>
        <dbReference type="ARBA" id="ARBA00022691"/>
    </source>
</evidence>
<evidence type="ECO:0000256" key="3">
    <source>
        <dbReference type="SAM" id="Coils"/>
    </source>
</evidence>
<dbReference type="RefSeq" id="XP_017781331.1">
    <property type="nucleotide sequence ID" value="XM_017925842.1"/>
</dbReference>
<comment type="similarity">
    <text evidence="2">Belongs to the tRNA methyltransferase O family.</text>
</comment>
<gene>
    <name evidence="7" type="primary">LOC108566120</name>
</gene>
<reference evidence="7" key="1">
    <citation type="submission" date="2025-08" db="UniProtKB">
        <authorList>
            <consortium name="RefSeq"/>
        </authorList>
    </citation>
    <scope>IDENTIFICATION</scope>
    <source>
        <tissue evidence="7">Whole Larva</tissue>
    </source>
</reference>
<dbReference type="Proteomes" id="UP000695000">
    <property type="component" value="Unplaced"/>
</dbReference>
<dbReference type="SUPFAM" id="SSF118196">
    <property type="entry name" value="YaeB-like"/>
    <property type="match status" value="1"/>
</dbReference>
<dbReference type="PANTHER" id="PTHR12818">
    <property type="entry name" value="TRNA (ADENINE(37)-N6)-METHYLTRANSFERASE"/>
    <property type="match status" value="1"/>
</dbReference>
<dbReference type="PROSITE" id="PS51668">
    <property type="entry name" value="TSAA_2"/>
    <property type="match status" value="1"/>
</dbReference>